<accession>A0A8H2PLD6</accession>
<reference evidence="4 5" key="1">
    <citation type="submission" date="2019-05" db="EMBL/GenBank/DDBJ databases">
        <title>Colwellia ponticola sp. nov., isolated from seawater.</title>
        <authorList>
            <person name="Yoon J.-H."/>
        </authorList>
    </citation>
    <scope>NUCLEOTIDE SEQUENCE [LARGE SCALE GENOMIC DNA]</scope>
    <source>
        <strain evidence="4 5">OISW-25</strain>
    </source>
</reference>
<dbReference type="GO" id="GO:0003676">
    <property type="term" value="F:nucleic acid binding"/>
    <property type="evidence" value="ECO:0007669"/>
    <property type="project" value="InterPro"/>
</dbReference>
<dbReference type="AlphaFoldDB" id="A0A8H2PLD6"/>
<proteinExistence type="inferred from homology"/>
<evidence type="ECO:0000313" key="5">
    <source>
        <dbReference type="Proteomes" id="UP000307702"/>
    </source>
</evidence>
<gene>
    <name evidence="4" type="ORF">FCS21_15655</name>
</gene>
<evidence type="ECO:0000313" key="4">
    <source>
        <dbReference type="EMBL" id="TMM41338.1"/>
    </source>
</evidence>
<dbReference type="PANTHER" id="PTHR35004">
    <property type="entry name" value="TRANSPOSASE RV3428C-RELATED"/>
    <property type="match status" value="1"/>
</dbReference>
<dbReference type="SUPFAM" id="SSF53098">
    <property type="entry name" value="Ribonuclease H-like"/>
    <property type="match status" value="1"/>
</dbReference>
<dbReference type="EMBL" id="SZVP01000029">
    <property type="protein sequence ID" value="TMM41338.1"/>
    <property type="molecule type" value="Genomic_DNA"/>
</dbReference>
<evidence type="ECO:0000256" key="2">
    <source>
        <dbReference type="SAM" id="MobiDB-lite"/>
    </source>
</evidence>
<dbReference type="Pfam" id="PF22483">
    <property type="entry name" value="Mu-transpos_C_2"/>
    <property type="match status" value="1"/>
</dbReference>
<organism evidence="4 5">
    <name type="scientific">Colwellia ponticola</name>
    <dbReference type="NCBI Taxonomy" id="2304625"/>
    <lineage>
        <taxon>Bacteria</taxon>
        <taxon>Pseudomonadati</taxon>
        <taxon>Pseudomonadota</taxon>
        <taxon>Gammaproteobacteria</taxon>
        <taxon>Alteromonadales</taxon>
        <taxon>Colwelliaceae</taxon>
        <taxon>Colwellia</taxon>
    </lineage>
</organism>
<sequence length="497" mass="57347">MSGKPITKQQVNLYMSYRKDHKQTTAAAQAGMSERTARRVESGQHSTTKLPRAYRTRKDPFNGAFEQHLVPLLKADPELQPITLLDHLDTLMPGSFGHNHLRTLQRRVKKWLATEGPEQEVIFRQKYMPGFMGISDYTWMNKLEISIAGEIFFHKLFHYKLVFSGWTYAQVVFGGESFESLSTGLQNAFWRSGGVPQTHRTDSLSAAFNNHYEKETLTGRYQKLCKHYGVVATRNNKGVAHENGAIEVAHSHLKQKVDQQLRLRGSRDFTTINEYQSFLDVIVAKINRQCKTRFDEERKHLSELPKRRTNDFSEQYVKVTSSSTISVKRVTYTVPSRLIGHRLLVHIYDTRLELFLGHEKTLSLPRVYAQGHLRSRAVDYKHVIHSLAKKPNAFKYSQLREELIPEGDFSLLWQQLTQEHVSDKDCRYMVELLLLAHNYDCEQALGRYVFKNHEQGKRISIDMCRKMFGPSTIVIPNIVSQQHQISDYDALLGGLHG</sequence>
<feature type="domain" description="Integrase catalytic" evidence="3">
    <location>
        <begin position="125"/>
        <end position="313"/>
    </location>
</feature>
<keyword evidence="5" id="KW-1185">Reference proteome</keyword>
<name>A0A8H2PLD6_9GAMM</name>
<dbReference type="GO" id="GO:0015074">
    <property type="term" value="P:DNA integration"/>
    <property type="evidence" value="ECO:0007669"/>
    <property type="project" value="InterPro"/>
</dbReference>
<dbReference type="InterPro" id="IPR012337">
    <property type="entry name" value="RNaseH-like_sf"/>
</dbReference>
<dbReference type="InterPro" id="IPR001584">
    <property type="entry name" value="Integrase_cat-core"/>
</dbReference>
<dbReference type="Proteomes" id="UP000307702">
    <property type="component" value="Unassembled WGS sequence"/>
</dbReference>
<evidence type="ECO:0000259" key="3">
    <source>
        <dbReference type="PROSITE" id="PS50994"/>
    </source>
</evidence>
<dbReference type="NCBIfam" id="NF033546">
    <property type="entry name" value="transpos_IS21"/>
    <property type="match status" value="1"/>
</dbReference>
<dbReference type="PROSITE" id="PS50994">
    <property type="entry name" value="INTEGRASE"/>
    <property type="match status" value="1"/>
</dbReference>
<feature type="region of interest" description="Disordered" evidence="2">
    <location>
        <begin position="23"/>
        <end position="48"/>
    </location>
</feature>
<dbReference type="PANTHER" id="PTHR35004:SF7">
    <property type="entry name" value="INTEGRASE PROTEIN"/>
    <property type="match status" value="1"/>
</dbReference>
<dbReference type="Gene3D" id="3.30.420.10">
    <property type="entry name" value="Ribonuclease H-like superfamily/Ribonuclease H"/>
    <property type="match status" value="1"/>
</dbReference>
<evidence type="ECO:0000256" key="1">
    <source>
        <dbReference type="ARBA" id="ARBA00009277"/>
    </source>
</evidence>
<protein>
    <submittedName>
        <fullName evidence="4">IS21 family transposase</fullName>
    </submittedName>
</protein>
<dbReference type="InterPro" id="IPR036397">
    <property type="entry name" value="RNaseH_sf"/>
</dbReference>
<comment type="caution">
    <text evidence="4">The sequence shown here is derived from an EMBL/GenBank/DDBJ whole genome shotgun (WGS) entry which is preliminary data.</text>
</comment>
<dbReference type="InterPro" id="IPR054353">
    <property type="entry name" value="IstA-like_C"/>
</dbReference>
<dbReference type="RefSeq" id="WP_138624467.1">
    <property type="nucleotide sequence ID" value="NZ_SZVP01000029.1"/>
</dbReference>
<dbReference type="OrthoDB" id="9795424at2"/>
<comment type="similarity">
    <text evidence="1">Belongs to the transposase IS21/IS408/IS1162 family.</text>
</comment>